<reference evidence="1" key="1">
    <citation type="submission" date="2014-11" db="EMBL/GenBank/DDBJ databases">
        <authorList>
            <person name="Amaro Gonzalez C."/>
        </authorList>
    </citation>
    <scope>NUCLEOTIDE SEQUENCE</scope>
</reference>
<organism evidence="1">
    <name type="scientific">Anguilla anguilla</name>
    <name type="common">European freshwater eel</name>
    <name type="synonym">Muraena anguilla</name>
    <dbReference type="NCBI Taxonomy" id="7936"/>
    <lineage>
        <taxon>Eukaryota</taxon>
        <taxon>Metazoa</taxon>
        <taxon>Chordata</taxon>
        <taxon>Craniata</taxon>
        <taxon>Vertebrata</taxon>
        <taxon>Euteleostomi</taxon>
        <taxon>Actinopterygii</taxon>
        <taxon>Neopterygii</taxon>
        <taxon>Teleostei</taxon>
        <taxon>Anguilliformes</taxon>
        <taxon>Anguillidae</taxon>
        <taxon>Anguilla</taxon>
    </lineage>
</organism>
<dbReference type="EMBL" id="GBXM01105648">
    <property type="protein sequence ID" value="JAH02929.1"/>
    <property type="molecule type" value="Transcribed_RNA"/>
</dbReference>
<reference evidence="1" key="2">
    <citation type="journal article" date="2015" name="Fish Shellfish Immunol.">
        <title>Early steps in the European eel (Anguilla anguilla)-Vibrio vulnificus interaction in the gills: Role of the RtxA13 toxin.</title>
        <authorList>
            <person name="Callol A."/>
            <person name="Pajuelo D."/>
            <person name="Ebbesson L."/>
            <person name="Teles M."/>
            <person name="MacKenzie S."/>
            <person name="Amaro C."/>
        </authorList>
    </citation>
    <scope>NUCLEOTIDE SEQUENCE</scope>
</reference>
<sequence length="72" mass="8329">MPCIQCTSVHIPKGFDQRMLQQPFQVVATLQVMLQLRWPINQANKPLVKYGHKLYLIAGHCTMRLRLKNVAL</sequence>
<dbReference type="AlphaFoldDB" id="A0A0E9PEI4"/>
<accession>A0A0E9PEI4</accession>
<evidence type="ECO:0000313" key="1">
    <source>
        <dbReference type="EMBL" id="JAH02929.1"/>
    </source>
</evidence>
<proteinExistence type="predicted"/>
<protein>
    <submittedName>
        <fullName evidence="1">Uncharacterized protein</fullName>
    </submittedName>
</protein>
<name>A0A0E9PEI4_ANGAN</name>